<reference evidence="13" key="1">
    <citation type="submission" date="2023-03" db="EMBL/GenBank/DDBJ databases">
        <title>Andean soil-derived lignocellulolytic bacterial consortium as a source of novel taxa and putative plastic-active enzymes.</title>
        <authorList>
            <person name="Diaz-Garcia L."/>
            <person name="Chuvochina M."/>
            <person name="Feuerriegel G."/>
            <person name="Bunk B."/>
            <person name="Sproer C."/>
            <person name="Streit W.R."/>
            <person name="Rodriguez L.M."/>
            <person name="Overmann J."/>
            <person name="Jimenez D.J."/>
        </authorList>
    </citation>
    <scope>NUCLEOTIDE SEQUENCE</scope>
    <source>
        <strain evidence="13">MAG 7</strain>
    </source>
</reference>
<dbReference type="PANTHER" id="PTHR32518:SF3">
    <property type="entry name" value="4-ALPHA-GLUCANOTRANSFERASE"/>
    <property type="match status" value="1"/>
</dbReference>
<dbReference type="Proteomes" id="UP001220610">
    <property type="component" value="Chromosome"/>
</dbReference>
<dbReference type="Pfam" id="PF02446">
    <property type="entry name" value="Glyco_hydro_77"/>
    <property type="match status" value="1"/>
</dbReference>
<dbReference type="GO" id="GO:0005975">
    <property type="term" value="P:carbohydrate metabolic process"/>
    <property type="evidence" value="ECO:0007669"/>
    <property type="project" value="InterPro"/>
</dbReference>
<dbReference type="InterPro" id="IPR013784">
    <property type="entry name" value="Carb-bd-like_fold"/>
</dbReference>
<comment type="catalytic activity">
    <reaction evidence="1">
        <text>Transfers a segment of a (1-&gt;4)-alpha-D-glucan to a new position in an acceptor, which may be glucose or a (1-&gt;4)-alpha-D-glucan.</text>
        <dbReference type="EC" id="2.4.1.25"/>
    </reaction>
</comment>
<evidence type="ECO:0000256" key="2">
    <source>
        <dbReference type="ARBA" id="ARBA00004496"/>
    </source>
</evidence>
<dbReference type="GO" id="GO:2001070">
    <property type="term" value="F:starch binding"/>
    <property type="evidence" value="ECO:0007669"/>
    <property type="project" value="InterPro"/>
</dbReference>
<dbReference type="InterPro" id="IPR002044">
    <property type="entry name" value="CBM20"/>
</dbReference>
<evidence type="ECO:0000256" key="10">
    <source>
        <dbReference type="ARBA" id="ARBA00031423"/>
    </source>
</evidence>
<evidence type="ECO:0000256" key="4">
    <source>
        <dbReference type="ARBA" id="ARBA00012560"/>
    </source>
</evidence>
<evidence type="ECO:0000313" key="14">
    <source>
        <dbReference type="Proteomes" id="UP001220610"/>
    </source>
</evidence>
<name>A0AAJ6BEE0_9BACT</name>
<dbReference type="Pfam" id="PF00686">
    <property type="entry name" value="CBM_20"/>
    <property type="match status" value="2"/>
</dbReference>
<evidence type="ECO:0000256" key="7">
    <source>
        <dbReference type="ARBA" id="ARBA00022676"/>
    </source>
</evidence>
<evidence type="ECO:0000256" key="9">
    <source>
        <dbReference type="ARBA" id="ARBA00023277"/>
    </source>
</evidence>
<evidence type="ECO:0000256" key="11">
    <source>
        <dbReference type="ARBA" id="ARBA00031501"/>
    </source>
</evidence>
<dbReference type="Gene3D" id="2.60.40.10">
    <property type="entry name" value="Immunoglobulins"/>
    <property type="match status" value="2"/>
</dbReference>
<dbReference type="InterPro" id="IPR013783">
    <property type="entry name" value="Ig-like_fold"/>
</dbReference>
<dbReference type="GO" id="GO:0005737">
    <property type="term" value="C:cytoplasm"/>
    <property type="evidence" value="ECO:0007669"/>
    <property type="project" value="UniProtKB-SubCell"/>
</dbReference>
<evidence type="ECO:0000313" key="13">
    <source>
        <dbReference type="EMBL" id="WEK34490.1"/>
    </source>
</evidence>
<dbReference type="EC" id="2.4.1.25" evidence="4"/>
<keyword evidence="8 13" id="KW-0808">Transferase</keyword>
<dbReference type="PANTHER" id="PTHR32518">
    <property type="match status" value="1"/>
</dbReference>
<protein>
    <recommendedName>
        <fullName evidence="5">4-alpha-glucanotransferase</fullName>
        <ecNumber evidence="4">2.4.1.25</ecNumber>
    </recommendedName>
    <alternativeName>
        <fullName evidence="10">Amylomaltase</fullName>
    </alternativeName>
    <alternativeName>
        <fullName evidence="11">Disproportionating enzyme</fullName>
    </alternativeName>
</protein>
<dbReference type="SMART" id="SM01065">
    <property type="entry name" value="CBM_2"/>
    <property type="match status" value="2"/>
</dbReference>
<dbReference type="InterPro" id="IPR017853">
    <property type="entry name" value="GH"/>
</dbReference>
<dbReference type="SUPFAM" id="SSF49452">
    <property type="entry name" value="Starch-binding domain-like"/>
    <property type="match status" value="2"/>
</dbReference>
<sequence>MRIHFYIRFHTKYGQQLAVTGNIETLGAEDTSKAFTLSYLNNDYWHGTLETDLPKKASISYQYLLRQEDGLAIREAGQRSITLPPGHPEDLVLIDTWNHAGEFENVFYTDPFQEILLKGNETKVKVRSPKHFTHQFRVKAPLLGKNEVVCLTGSHAALGEWDNNRPLLLSREDGWWTARVSLPLEAFPLHYKYGVYNIKEDQLVQYEAGENRALLGDAYFEKLTILHDGFVHLPNTSWKGAGVSIPVFSLRSKQSFGAGEFPDLKLLVDWAKKTGLQVIQILPVNDSQATHTWLDTYPYAAISAFALHPLYLNMEQVAGKAQAELMKPLKKKQKQLNELPDMDYEEVMHYKLMYIRELYAARKEELFQDEHYQAFFENNRHWLVPYAAFSYLRDKYKTSDFNQWKTHSRYDAEAVAKLASPRAKQYDKIAIHYFTQYHLHLQLKDAASYAHKQGVILKGDIPIGVYRYGCDAWMEPELYHMDVQAGAPPDDFAVSGQNWGFPTYNWERMAADGFEWWRRRFAQMGNYFDAFRIDHILGFFRIWSIPMDAVEGILGYFVPAIPLSVTEFQQKNIWFDHQRYCKPYISDSILWELFGPNKDKFLPFLHAIGDGHYELKPEFATQRQVEAWFADKDKEEDTPHLRQGLYNLISNVLLIEQPGSEGQSFHFRIGMDNTPSFRRLAWDIRQQLKPLYDDYFYSRQDNRWMKEAMKKLPALKRSTNMLVCGEDLGMVPACVPEVMRQLGILSLELQRMPKDASHEFLTLSQTPYLSVVTPSTHDMSTIRGWWEEDEARTQRFYNQELKQEGTAPAHCEAWINREVILQHLHAPAMWSIFQLQDLLGMDEQLRRPTPQEERINIPATSKHYWRYRMHLPLEQLIKEKTFNESLATFVKASGRS</sequence>
<dbReference type="CDD" id="cd05467">
    <property type="entry name" value="CBM20"/>
    <property type="match status" value="1"/>
</dbReference>
<organism evidence="13 14">
    <name type="scientific">Candidatus Pseudobacter hemicellulosilyticus</name>
    <dbReference type="NCBI Taxonomy" id="3121375"/>
    <lineage>
        <taxon>Bacteria</taxon>
        <taxon>Pseudomonadati</taxon>
        <taxon>Bacteroidota</taxon>
        <taxon>Chitinophagia</taxon>
        <taxon>Chitinophagales</taxon>
        <taxon>Chitinophagaceae</taxon>
        <taxon>Pseudobacter</taxon>
    </lineage>
</organism>
<accession>A0AAJ6BEE0</accession>
<dbReference type="Gene3D" id="3.20.20.80">
    <property type="entry name" value="Glycosidases"/>
    <property type="match status" value="2"/>
</dbReference>
<dbReference type="GO" id="GO:0004134">
    <property type="term" value="F:4-alpha-glucanotransferase activity"/>
    <property type="evidence" value="ECO:0007669"/>
    <property type="project" value="UniProtKB-EC"/>
</dbReference>
<keyword evidence="9" id="KW-0119">Carbohydrate metabolism</keyword>
<dbReference type="SUPFAM" id="SSF51445">
    <property type="entry name" value="(Trans)glycosidases"/>
    <property type="match status" value="1"/>
</dbReference>
<gene>
    <name evidence="13" type="ORF">P0Y53_18540</name>
</gene>
<dbReference type="AlphaFoldDB" id="A0AAJ6BEE0"/>
<dbReference type="InterPro" id="IPR003385">
    <property type="entry name" value="Glyco_hydro_77"/>
</dbReference>
<evidence type="ECO:0000256" key="6">
    <source>
        <dbReference type="ARBA" id="ARBA00022490"/>
    </source>
</evidence>
<evidence type="ECO:0000256" key="8">
    <source>
        <dbReference type="ARBA" id="ARBA00022679"/>
    </source>
</evidence>
<keyword evidence="6" id="KW-0963">Cytoplasm</keyword>
<proteinExistence type="inferred from homology"/>
<feature type="domain" description="CBM20" evidence="12">
    <location>
        <begin position="126"/>
        <end position="240"/>
    </location>
</feature>
<evidence type="ECO:0000259" key="12">
    <source>
        <dbReference type="PROSITE" id="PS51166"/>
    </source>
</evidence>
<evidence type="ECO:0000256" key="1">
    <source>
        <dbReference type="ARBA" id="ARBA00000439"/>
    </source>
</evidence>
<dbReference type="PROSITE" id="PS51166">
    <property type="entry name" value="CBM20"/>
    <property type="match status" value="2"/>
</dbReference>
<keyword evidence="7 13" id="KW-0328">Glycosyltransferase</keyword>
<comment type="subcellular location">
    <subcellularLocation>
        <location evidence="2">Cytoplasm</location>
    </subcellularLocation>
</comment>
<evidence type="ECO:0000256" key="3">
    <source>
        <dbReference type="ARBA" id="ARBA00005684"/>
    </source>
</evidence>
<feature type="domain" description="CBM20" evidence="12">
    <location>
        <begin position="1"/>
        <end position="99"/>
    </location>
</feature>
<dbReference type="EMBL" id="CP119311">
    <property type="protein sequence ID" value="WEK34490.1"/>
    <property type="molecule type" value="Genomic_DNA"/>
</dbReference>
<evidence type="ECO:0000256" key="5">
    <source>
        <dbReference type="ARBA" id="ARBA00020295"/>
    </source>
</evidence>
<comment type="similarity">
    <text evidence="3">Belongs to the disproportionating enzyme family.</text>
</comment>